<proteinExistence type="predicted"/>
<sequence>MKNVINLVQFCDWKTVLDRLKNTKEKDKIQYKVFEEWRYKHTLPNASLVEVLAEALEEIGRTSEAEIYPRLKDIAAEDVLVQPVNSGFEVRCGGQNIINITGDVDDCYTSCINDDESKLMVLKDKHALCEDLKYILSVPDLCDVTFLVGPEQHPIHGLRAILASRSRIFYLMILAKEKEMKIKDSQKKIGFMKKLKQIRKLLISKPSQKAIKSLPTKLTISVEEYEVSVFERLLRYIHCGVVSVDVFTVVGLLNAAENFELECLKNACWEFAVSCIRPDLVHDLIASANEYSTSKLTNQLLKEIQEISYNQPELLYYTPRSRSCSTLDVTDNRRNNKTTNGFLMRTVL</sequence>
<gene>
    <name evidence="2" type="ORF">MEDL_65776</name>
</gene>
<dbReference type="EMBL" id="CAJPWZ010003236">
    <property type="protein sequence ID" value="CAG2254281.1"/>
    <property type="molecule type" value="Genomic_DNA"/>
</dbReference>
<evidence type="ECO:0000259" key="1">
    <source>
        <dbReference type="PROSITE" id="PS50097"/>
    </source>
</evidence>
<dbReference type="PANTHER" id="PTHR24410">
    <property type="entry name" value="HL07962P-RELATED"/>
    <property type="match status" value="1"/>
</dbReference>
<dbReference type="Pfam" id="PF00651">
    <property type="entry name" value="BTB"/>
    <property type="match status" value="2"/>
</dbReference>
<accession>A0A8S3V9M4</accession>
<protein>
    <recommendedName>
        <fullName evidence="1">BTB domain-containing protein</fullName>
    </recommendedName>
</protein>
<reference evidence="2" key="1">
    <citation type="submission" date="2021-03" db="EMBL/GenBank/DDBJ databases">
        <authorList>
            <person name="Bekaert M."/>
        </authorList>
    </citation>
    <scope>NUCLEOTIDE SEQUENCE</scope>
</reference>
<dbReference type="InterPro" id="IPR011333">
    <property type="entry name" value="SKP1/BTB/POZ_sf"/>
</dbReference>
<organism evidence="2 3">
    <name type="scientific">Mytilus edulis</name>
    <name type="common">Blue mussel</name>
    <dbReference type="NCBI Taxonomy" id="6550"/>
    <lineage>
        <taxon>Eukaryota</taxon>
        <taxon>Metazoa</taxon>
        <taxon>Spiralia</taxon>
        <taxon>Lophotrochozoa</taxon>
        <taxon>Mollusca</taxon>
        <taxon>Bivalvia</taxon>
        <taxon>Autobranchia</taxon>
        <taxon>Pteriomorphia</taxon>
        <taxon>Mytilida</taxon>
        <taxon>Mytiloidea</taxon>
        <taxon>Mytilidae</taxon>
        <taxon>Mytilinae</taxon>
        <taxon>Mytilus</taxon>
    </lineage>
</organism>
<dbReference type="InterPro" id="IPR000210">
    <property type="entry name" value="BTB/POZ_dom"/>
</dbReference>
<dbReference type="Gene3D" id="3.30.710.10">
    <property type="entry name" value="Potassium Channel Kv1.1, Chain A"/>
    <property type="match status" value="1"/>
</dbReference>
<dbReference type="Proteomes" id="UP000683360">
    <property type="component" value="Unassembled WGS sequence"/>
</dbReference>
<keyword evidence="3" id="KW-1185">Reference proteome</keyword>
<feature type="domain" description="BTB" evidence="1">
    <location>
        <begin position="142"/>
        <end position="246"/>
    </location>
</feature>
<dbReference type="PROSITE" id="PS50097">
    <property type="entry name" value="BTB"/>
    <property type="match status" value="1"/>
</dbReference>
<dbReference type="OrthoDB" id="6359816at2759"/>
<evidence type="ECO:0000313" key="2">
    <source>
        <dbReference type="EMBL" id="CAG2254281.1"/>
    </source>
</evidence>
<dbReference type="SUPFAM" id="SSF54695">
    <property type="entry name" value="POZ domain"/>
    <property type="match status" value="1"/>
</dbReference>
<comment type="caution">
    <text evidence="2">The sequence shown here is derived from an EMBL/GenBank/DDBJ whole genome shotgun (WGS) entry which is preliminary data.</text>
</comment>
<dbReference type="InterPro" id="IPR051481">
    <property type="entry name" value="BTB-POZ/Galectin-3-binding"/>
</dbReference>
<name>A0A8S3V9M4_MYTED</name>
<evidence type="ECO:0000313" key="3">
    <source>
        <dbReference type="Proteomes" id="UP000683360"/>
    </source>
</evidence>
<dbReference type="AlphaFoldDB" id="A0A8S3V9M4"/>
<dbReference type="SMART" id="SM00225">
    <property type="entry name" value="BTB"/>
    <property type="match status" value="1"/>
</dbReference>
<dbReference type="PANTHER" id="PTHR24410:SF46">
    <property type="entry name" value="SERINE-ENRICHED PROTEIN"/>
    <property type="match status" value="1"/>
</dbReference>